<evidence type="ECO:0000313" key="1">
    <source>
        <dbReference type="EMBL" id="AXQ60690.1"/>
    </source>
</evidence>
<dbReference type="GeneID" id="63027112"/>
<evidence type="ECO:0000313" key="2">
    <source>
        <dbReference type="Proteomes" id="UP000262272"/>
    </source>
</evidence>
<sequence>MGDRAVVFAAWATTVVVIPDDVEANTPDEIREWAEEHGDSTPFICHQCGKDVTLGEFEADTVITADGTEYDVETGKARE</sequence>
<accession>A0A385DMX1</accession>
<name>A0A385DMX1_9CAUD</name>
<keyword evidence="2" id="KW-1185">Reference proteome</keyword>
<dbReference type="RefSeq" id="YP_010002552.1">
    <property type="nucleotide sequence ID" value="NC_053245.1"/>
</dbReference>
<gene>
    <name evidence="1" type="primary">75</name>
    <name evidence="1" type="ORF">SEA_ALI17_75</name>
</gene>
<organism evidence="1 2">
    <name type="scientific">Gordonia phage Ali17</name>
    <dbReference type="NCBI Taxonomy" id="2301561"/>
    <lineage>
        <taxon>Viruses</taxon>
        <taxon>Duplodnaviria</taxon>
        <taxon>Heunggongvirae</taxon>
        <taxon>Uroviricota</taxon>
        <taxon>Caudoviricetes</taxon>
        <taxon>Stackebrandtviridae</taxon>
        <taxon>Schenleyvirinae</taxon>
        <taxon>Leonardvirus</taxon>
        <taxon>Leonardvirus ali17</taxon>
    </lineage>
</organism>
<dbReference type="KEGG" id="vg:63027112"/>
<reference evidence="1 2" key="1">
    <citation type="submission" date="2018-07" db="EMBL/GenBank/DDBJ databases">
        <authorList>
            <person name="Celious N.A."/>
            <person name="Jones R.M."/>
            <person name="Banks M.D."/>
            <person name="Grant A."/>
            <person name="McCray S.R."/>
            <person name="Melton Z.A."/>
            <person name="Mitchell A.N."/>
            <person name="Smalls C.A."/>
            <person name="Postiglione A.E."/>
            <person name="Patwardhan S."/>
            <person name="Newman R.H."/>
            <person name="Coomans R.J."/>
            <person name="Warner M.H."/>
            <person name="Garlena R.A."/>
            <person name="Russell D.A."/>
            <person name="Pope W.H."/>
            <person name="Jacobs-Sera D."/>
            <person name="Hatfull G.F."/>
        </authorList>
    </citation>
    <scope>NUCLEOTIDE SEQUENCE [LARGE SCALE GENOMIC DNA]</scope>
</reference>
<dbReference type="Proteomes" id="UP000262272">
    <property type="component" value="Segment"/>
</dbReference>
<protein>
    <submittedName>
        <fullName evidence="1">Uncharacterized protein</fullName>
    </submittedName>
</protein>
<dbReference type="EMBL" id="MH669000">
    <property type="protein sequence ID" value="AXQ60690.1"/>
    <property type="molecule type" value="Genomic_DNA"/>
</dbReference>
<proteinExistence type="predicted"/>